<keyword evidence="2" id="KW-1185">Reference proteome</keyword>
<sequence length="433" mass="47303">MAYIVDMRSDTVTKPTKAMKHAMVNSALGDDVFGEDPTVNALESKIAAMLGKPAALFVPSGTMSNLIAIMVHCSKRGSEVIVGDKSHIFKYEQGGAAHVAGCLVTTMENLPDGTFDLEKLEKKFRGSDIHEPITSLVCIENTHNVCGGKVLPQKWQQDLAAICRKRSIPIHVDGARIFNAAEYLNLPMKELVQHCDSISVCFSKSLSCPVGSALVGSVHFIEQARRMRKMVGGGMRQAGVLAACALVALDEVVPQLATDHKRALRLAKVIEGMFLKCFTVDVQTQHTNIVLVRLTDACPARAGDVVQRLAQVSLEETQLGTQLVITLAQRTGCKRQTCLGSHFNLAVFIFILLYDDDDDPHVDNLSSGAQGDCKTTNDEGVILKSVIFDDRTIRFTLHCQISDEDLWLAIMKITYVFKEIEAKATSNTRVSAV</sequence>
<comment type="caution">
    <text evidence="1">The sequence shown here is derived from an EMBL/GenBank/DDBJ whole genome shotgun (WGS) entry which is preliminary data.</text>
</comment>
<proteinExistence type="predicted"/>
<name>A0ACC0KGG4_CHOFU</name>
<dbReference type="Proteomes" id="UP001064048">
    <property type="component" value="Chromosome 6"/>
</dbReference>
<evidence type="ECO:0000313" key="2">
    <source>
        <dbReference type="Proteomes" id="UP001064048"/>
    </source>
</evidence>
<evidence type="ECO:0000313" key="1">
    <source>
        <dbReference type="EMBL" id="KAI8435554.1"/>
    </source>
</evidence>
<organism evidence="1 2">
    <name type="scientific">Choristoneura fumiferana</name>
    <name type="common">Spruce budworm moth</name>
    <name type="synonym">Archips fumiferana</name>
    <dbReference type="NCBI Taxonomy" id="7141"/>
    <lineage>
        <taxon>Eukaryota</taxon>
        <taxon>Metazoa</taxon>
        <taxon>Ecdysozoa</taxon>
        <taxon>Arthropoda</taxon>
        <taxon>Hexapoda</taxon>
        <taxon>Insecta</taxon>
        <taxon>Pterygota</taxon>
        <taxon>Neoptera</taxon>
        <taxon>Endopterygota</taxon>
        <taxon>Lepidoptera</taxon>
        <taxon>Glossata</taxon>
        <taxon>Ditrysia</taxon>
        <taxon>Tortricoidea</taxon>
        <taxon>Tortricidae</taxon>
        <taxon>Tortricinae</taxon>
        <taxon>Choristoneura</taxon>
    </lineage>
</organism>
<gene>
    <name evidence="1" type="ORF">MSG28_003847</name>
</gene>
<accession>A0ACC0KGG4</accession>
<protein>
    <submittedName>
        <fullName evidence="1">Uncharacterized protein</fullName>
    </submittedName>
</protein>
<reference evidence="1 2" key="1">
    <citation type="journal article" date="2022" name="Genome Biol. Evol.">
        <title>The Spruce Budworm Genome: Reconstructing the Evolutionary History of Antifreeze Proteins.</title>
        <authorList>
            <person name="Beliveau C."/>
            <person name="Gagne P."/>
            <person name="Picq S."/>
            <person name="Vernygora O."/>
            <person name="Keeling C.I."/>
            <person name="Pinkney K."/>
            <person name="Doucet D."/>
            <person name="Wen F."/>
            <person name="Johnston J.S."/>
            <person name="Maaroufi H."/>
            <person name="Boyle B."/>
            <person name="Laroche J."/>
            <person name="Dewar K."/>
            <person name="Juretic N."/>
            <person name="Blackburn G."/>
            <person name="Nisole A."/>
            <person name="Brunet B."/>
            <person name="Brandao M."/>
            <person name="Lumley L."/>
            <person name="Duan J."/>
            <person name="Quan G."/>
            <person name="Lucarotti C.J."/>
            <person name="Roe A.D."/>
            <person name="Sperling F.A.H."/>
            <person name="Levesque R.C."/>
            <person name="Cusson M."/>
        </authorList>
    </citation>
    <scope>NUCLEOTIDE SEQUENCE [LARGE SCALE GENOMIC DNA]</scope>
    <source>
        <strain evidence="1">Glfc:IPQL:Cfum</strain>
    </source>
</reference>
<dbReference type="EMBL" id="CM046106">
    <property type="protein sequence ID" value="KAI8435554.1"/>
    <property type="molecule type" value="Genomic_DNA"/>
</dbReference>